<feature type="non-terminal residue" evidence="3">
    <location>
        <position position="183"/>
    </location>
</feature>
<dbReference type="Proteomes" id="UP001152484">
    <property type="component" value="Unassembled WGS sequence"/>
</dbReference>
<sequence length="183" mass="21393">MENADQDGENEIEVKKLIAIKLVREAIEKILLPEVSELSSDNQSISSDLSTLDQETSGYNKDDDSESSLITDIKGFQEKVKTRREVSIKPEKKAPKHWNNLKKWILLQRFVKELEKVKRINHPRKTRQLEDDAQHDLEAEKILHLKPQNVDERKRTEEWMLDYALQQALSQLAPTQKRKVELL</sequence>
<protein>
    <recommendedName>
        <fullName evidence="2">Calmodulin-binding domain-containing protein</fullName>
    </recommendedName>
</protein>
<evidence type="ECO:0000313" key="4">
    <source>
        <dbReference type="Proteomes" id="UP001152484"/>
    </source>
</evidence>
<feature type="domain" description="Calmodulin-binding" evidence="2">
    <location>
        <begin position="74"/>
        <end position="183"/>
    </location>
</feature>
<dbReference type="PANTHER" id="PTHR33923:SF3">
    <property type="entry name" value="CALMODULIN BINDING PROTEIN PICBP"/>
    <property type="match status" value="1"/>
</dbReference>
<proteinExistence type="predicted"/>
<organism evidence="3 4">
    <name type="scientific">Cuscuta europaea</name>
    <name type="common">European dodder</name>
    <dbReference type="NCBI Taxonomy" id="41803"/>
    <lineage>
        <taxon>Eukaryota</taxon>
        <taxon>Viridiplantae</taxon>
        <taxon>Streptophyta</taxon>
        <taxon>Embryophyta</taxon>
        <taxon>Tracheophyta</taxon>
        <taxon>Spermatophyta</taxon>
        <taxon>Magnoliopsida</taxon>
        <taxon>eudicotyledons</taxon>
        <taxon>Gunneridae</taxon>
        <taxon>Pentapetalae</taxon>
        <taxon>asterids</taxon>
        <taxon>lamiids</taxon>
        <taxon>Solanales</taxon>
        <taxon>Convolvulaceae</taxon>
        <taxon>Cuscuteae</taxon>
        <taxon>Cuscuta</taxon>
        <taxon>Cuscuta subgen. Cuscuta</taxon>
    </lineage>
</organism>
<dbReference type="InterPro" id="IPR044681">
    <property type="entry name" value="PICBP-like"/>
</dbReference>
<dbReference type="InterPro" id="IPR012417">
    <property type="entry name" value="CaM-bd_dom_pln"/>
</dbReference>
<dbReference type="Pfam" id="PF07839">
    <property type="entry name" value="CaM_binding"/>
    <property type="match status" value="1"/>
</dbReference>
<gene>
    <name evidence="3" type="ORF">CEURO_LOCUS15862</name>
</gene>
<comment type="caution">
    <text evidence="3">The sequence shown here is derived from an EMBL/GenBank/DDBJ whole genome shotgun (WGS) entry which is preliminary data.</text>
</comment>
<evidence type="ECO:0000256" key="1">
    <source>
        <dbReference type="SAM" id="MobiDB-lite"/>
    </source>
</evidence>
<name>A0A9P0ZJU3_CUSEU</name>
<feature type="region of interest" description="Disordered" evidence="1">
    <location>
        <begin position="37"/>
        <end position="67"/>
    </location>
</feature>
<dbReference type="GO" id="GO:0005516">
    <property type="term" value="F:calmodulin binding"/>
    <property type="evidence" value="ECO:0007669"/>
    <property type="project" value="InterPro"/>
</dbReference>
<dbReference type="PANTHER" id="PTHR33923">
    <property type="entry name" value="CALMODULIN-BINDING PROTEIN-RELATED"/>
    <property type="match status" value="1"/>
</dbReference>
<dbReference type="SMART" id="SM01054">
    <property type="entry name" value="CaM_binding"/>
    <property type="match status" value="1"/>
</dbReference>
<keyword evidence="4" id="KW-1185">Reference proteome</keyword>
<dbReference type="OrthoDB" id="1873329at2759"/>
<dbReference type="AlphaFoldDB" id="A0A9P0ZJU3"/>
<reference evidence="3" key="1">
    <citation type="submission" date="2022-07" db="EMBL/GenBank/DDBJ databases">
        <authorList>
            <person name="Macas J."/>
            <person name="Novak P."/>
            <person name="Neumann P."/>
        </authorList>
    </citation>
    <scope>NUCLEOTIDE SEQUENCE</scope>
</reference>
<accession>A0A9P0ZJU3</accession>
<feature type="compositionally biased region" description="Low complexity" evidence="1">
    <location>
        <begin position="37"/>
        <end position="50"/>
    </location>
</feature>
<evidence type="ECO:0000313" key="3">
    <source>
        <dbReference type="EMBL" id="CAH9102641.1"/>
    </source>
</evidence>
<evidence type="ECO:0000259" key="2">
    <source>
        <dbReference type="SMART" id="SM01054"/>
    </source>
</evidence>
<dbReference type="EMBL" id="CAMAPE010000041">
    <property type="protein sequence ID" value="CAH9102641.1"/>
    <property type="molecule type" value="Genomic_DNA"/>
</dbReference>